<keyword evidence="5" id="KW-0813">Transport</keyword>
<dbReference type="PANTHER" id="PTHR43298">
    <property type="entry name" value="MULTIDRUG RESISTANCE PROTEIN NORM-RELATED"/>
    <property type="match status" value="1"/>
</dbReference>
<comment type="similarity">
    <text evidence="3">Belongs to the multi antimicrobial extrusion (MATE) (TC 2.A.66.1) family.</text>
</comment>
<reference evidence="14 15" key="1">
    <citation type="submission" date="2018-02" db="EMBL/GenBank/DDBJ databases">
        <title>Complete genome sequencing of Faecalibacterium prausnitzii strains isolated from the human gut.</title>
        <authorList>
            <person name="Fitzgerald B.C."/>
            <person name="Shkoporov A.N."/>
            <person name="Ross P.R."/>
            <person name="Hill C."/>
        </authorList>
    </citation>
    <scope>NUCLEOTIDE SEQUENCE [LARGE SCALE GENOMIC DNA]</scope>
    <source>
        <strain evidence="14 15">APC942/31-1</strain>
    </source>
</reference>
<feature type="transmembrane region" description="Helical" evidence="13">
    <location>
        <begin position="320"/>
        <end position="338"/>
    </location>
</feature>
<dbReference type="InterPro" id="IPR002528">
    <property type="entry name" value="MATE_fam"/>
</dbReference>
<evidence type="ECO:0000256" key="12">
    <source>
        <dbReference type="ARBA" id="ARBA00031636"/>
    </source>
</evidence>
<sequence length="452" mass="49276">MGTNEKDMTAGSPGKLIITFAIPMMLGNIFQQFYTMADTMIVGQVVGVKALAAVGAGDWLVWLVLGIMTGITQGFSILVSQYYGAREKENLKCAVAKSYIMTALLSVVVLAVSEGTVYHVLLFLQTPDNVINLTMLYLRLIFAGIPIIAAYNIFAAILRALGNSRSPLIAMTVAAVINVGLDLLFVAVFGWGIAGAAVATVIAQGFSALYCLIVLRKIPDIRLEKKDFYRQPSMSLRLLELAVPLAIQNVIISVGGLVVQYVINGFGFLFVAGFTASNKLYGVLEMAAVSYGYAITTYVGQNLGAKKYQRIRKGVRSGTYMAVLTSAFISGMMVLFGRNVLSLFVSGEPDQTRQVLDIAYKYLFIMAVFLWVLYLLYVYRSAIQGLGNTLIPLASGIAEFIMRVSVALLLPKLIGEDGIYYAEICAWSSAAVLLFVSYMIIIRKYKEVTVHT</sequence>
<evidence type="ECO:0000256" key="7">
    <source>
        <dbReference type="ARBA" id="ARBA00022475"/>
    </source>
</evidence>
<evidence type="ECO:0000256" key="2">
    <source>
        <dbReference type="ARBA" id="ARBA00004651"/>
    </source>
</evidence>
<dbReference type="InterPro" id="IPR050222">
    <property type="entry name" value="MATE_MdtK"/>
</dbReference>
<feature type="transmembrane region" description="Helical" evidence="13">
    <location>
        <begin position="420"/>
        <end position="441"/>
    </location>
</feature>
<feature type="transmembrane region" description="Helical" evidence="13">
    <location>
        <begin position="59"/>
        <end position="79"/>
    </location>
</feature>
<keyword evidence="9 13" id="KW-1133">Transmembrane helix</keyword>
<comment type="subcellular location">
    <subcellularLocation>
        <location evidence="2">Cell membrane</location>
        <topology evidence="2">Multi-pass membrane protein</topology>
    </subcellularLocation>
</comment>
<keyword evidence="10" id="KW-0406">Ion transport</keyword>
<accession>A0A367FV13</accession>
<feature type="transmembrane region" description="Helical" evidence="13">
    <location>
        <begin position="358"/>
        <end position="378"/>
    </location>
</feature>
<feature type="transmembrane region" description="Helical" evidence="13">
    <location>
        <begin position="168"/>
        <end position="187"/>
    </location>
</feature>
<feature type="transmembrane region" description="Helical" evidence="13">
    <location>
        <begin position="390"/>
        <end position="414"/>
    </location>
</feature>
<evidence type="ECO:0000313" key="15">
    <source>
        <dbReference type="Proteomes" id="UP000253208"/>
    </source>
</evidence>
<comment type="function">
    <text evidence="1">Multidrug efflux pump.</text>
</comment>
<evidence type="ECO:0000313" key="14">
    <source>
        <dbReference type="EMBL" id="RCH42300.1"/>
    </source>
</evidence>
<dbReference type="NCBIfam" id="TIGR00797">
    <property type="entry name" value="matE"/>
    <property type="match status" value="1"/>
</dbReference>
<feature type="transmembrane region" description="Helical" evidence="13">
    <location>
        <begin position="16"/>
        <end position="34"/>
    </location>
</feature>
<dbReference type="AlphaFoldDB" id="A0A367FV13"/>
<dbReference type="GO" id="GO:0042910">
    <property type="term" value="F:xenobiotic transmembrane transporter activity"/>
    <property type="evidence" value="ECO:0007669"/>
    <property type="project" value="InterPro"/>
</dbReference>
<dbReference type="GO" id="GO:0015297">
    <property type="term" value="F:antiporter activity"/>
    <property type="evidence" value="ECO:0007669"/>
    <property type="project" value="UniProtKB-KW"/>
</dbReference>
<evidence type="ECO:0000256" key="3">
    <source>
        <dbReference type="ARBA" id="ARBA00010199"/>
    </source>
</evidence>
<dbReference type="GO" id="GO:0006811">
    <property type="term" value="P:monoatomic ion transport"/>
    <property type="evidence" value="ECO:0007669"/>
    <property type="project" value="UniProtKB-KW"/>
</dbReference>
<evidence type="ECO:0000256" key="13">
    <source>
        <dbReference type="SAM" id="Phobius"/>
    </source>
</evidence>
<gene>
    <name evidence="14" type="ORF">C4886_14735</name>
</gene>
<organism evidence="14 15">
    <name type="scientific">Blautia obeum</name>
    <dbReference type="NCBI Taxonomy" id="40520"/>
    <lineage>
        <taxon>Bacteria</taxon>
        <taxon>Bacillati</taxon>
        <taxon>Bacillota</taxon>
        <taxon>Clostridia</taxon>
        <taxon>Lachnospirales</taxon>
        <taxon>Lachnospiraceae</taxon>
        <taxon>Blautia</taxon>
    </lineage>
</organism>
<dbReference type="PANTHER" id="PTHR43298:SF2">
    <property type="entry name" value="FMN_FAD EXPORTER YEEO-RELATED"/>
    <property type="match status" value="1"/>
</dbReference>
<evidence type="ECO:0000256" key="1">
    <source>
        <dbReference type="ARBA" id="ARBA00003408"/>
    </source>
</evidence>
<dbReference type="EMBL" id="PSQG01000024">
    <property type="protein sequence ID" value="RCH42300.1"/>
    <property type="molecule type" value="Genomic_DNA"/>
</dbReference>
<evidence type="ECO:0000256" key="10">
    <source>
        <dbReference type="ARBA" id="ARBA00023065"/>
    </source>
</evidence>
<comment type="caution">
    <text evidence="14">The sequence shown here is derived from an EMBL/GenBank/DDBJ whole genome shotgun (WGS) entry which is preliminary data.</text>
</comment>
<evidence type="ECO:0000256" key="11">
    <source>
        <dbReference type="ARBA" id="ARBA00023136"/>
    </source>
</evidence>
<keyword evidence="7" id="KW-1003">Cell membrane</keyword>
<name>A0A367FV13_9FIRM</name>
<keyword evidence="6" id="KW-0050">Antiport</keyword>
<protein>
    <recommendedName>
        <fullName evidence="4">Probable multidrug resistance protein NorM</fullName>
    </recommendedName>
    <alternativeName>
        <fullName evidence="12">Multidrug-efflux transporter</fullName>
    </alternativeName>
</protein>
<feature type="transmembrane region" description="Helical" evidence="13">
    <location>
        <begin position="136"/>
        <end position="161"/>
    </location>
</feature>
<feature type="transmembrane region" description="Helical" evidence="13">
    <location>
        <begin position="280"/>
        <end position="299"/>
    </location>
</feature>
<evidence type="ECO:0000256" key="9">
    <source>
        <dbReference type="ARBA" id="ARBA00022989"/>
    </source>
</evidence>
<proteinExistence type="inferred from homology"/>
<keyword evidence="8 13" id="KW-0812">Transmembrane</keyword>
<feature type="transmembrane region" description="Helical" evidence="13">
    <location>
        <begin position="193"/>
        <end position="215"/>
    </location>
</feature>
<evidence type="ECO:0000256" key="4">
    <source>
        <dbReference type="ARBA" id="ARBA00020268"/>
    </source>
</evidence>
<dbReference type="PIRSF" id="PIRSF006603">
    <property type="entry name" value="DinF"/>
    <property type="match status" value="1"/>
</dbReference>
<dbReference type="Pfam" id="PF01554">
    <property type="entry name" value="MatE"/>
    <property type="match status" value="2"/>
</dbReference>
<keyword evidence="11 13" id="KW-0472">Membrane</keyword>
<evidence type="ECO:0000256" key="5">
    <source>
        <dbReference type="ARBA" id="ARBA00022448"/>
    </source>
</evidence>
<evidence type="ECO:0000256" key="6">
    <source>
        <dbReference type="ARBA" id="ARBA00022449"/>
    </source>
</evidence>
<evidence type="ECO:0000256" key="8">
    <source>
        <dbReference type="ARBA" id="ARBA00022692"/>
    </source>
</evidence>
<dbReference type="Proteomes" id="UP000253208">
    <property type="component" value="Unassembled WGS sequence"/>
</dbReference>
<dbReference type="InterPro" id="IPR048279">
    <property type="entry name" value="MdtK-like"/>
</dbReference>
<dbReference type="CDD" id="cd13138">
    <property type="entry name" value="MATE_yoeA_like"/>
    <property type="match status" value="1"/>
</dbReference>
<dbReference type="RefSeq" id="WP_114002684.1">
    <property type="nucleotide sequence ID" value="NZ_PSQG01000024.1"/>
</dbReference>
<feature type="transmembrane region" description="Helical" evidence="13">
    <location>
        <begin position="99"/>
        <end position="124"/>
    </location>
</feature>
<dbReference type="GO" id="GO:0005886">
    <property type="term" value="C:plasma membrane"/>
    <property type="evidence" value="ECO:0007669"/>
    <property type="project" value="UniProtKB-SubCell"/>
</dbReference>